<protein>
    <recommendedName>
        <fullName evidence="6">Phytanoyl-CoA dioxygenase</fullName>
    </recommendedName>
</protein>
<evidence type="ECO:0000256" key="1">
    <source>
        <dbReference type="ARBA" id="ARBA00001962"/>
    </source>
</evidence>
<evidence type="ECO:0000256" key="3">
    <source>
        <dbReference type="ARBA" id="ARBA00023004"/>
    </source>
</evidence>
<dbReference type="PANTHER" id="PTHR20883:SF15">
    <property type="entry name" value="PHYTANOYL-COA DIOXYGENASE DOMAIN-CONTAINING PROTEIN 1"/>
    <property type="match status" value="1"/>
</dbReference>
<keyword evidence="2" id="KW-0479">Metal-binding</keyword>
<dbReference type="AlphaFoldDB" id="A0AAD9IMC3"/>
<dbReference type="SUPFAM" id="SSF51197">
    <property type="entry name" value="Clavaminate synthase-like"/>
    <property type="match status" value="1"/>
</dbReference>
<accession>A0AAD9IMC3</accession>
<evidence type="ECO:0000313" key="5">
    <source>
        <dbReference type="Proteomes" id="UP001255856"/>
    </source>
</evidence>
<sequence length="293" mass="32386">MGLAMRGLSPEQLAQYERDGFLVLPNFTAQEEVDAMRKRAGEIVDAFEPSTFTVFSTKGQEQHIDRYFLDSAGGVGCFFEEGAFDAEGRQIKPKALAINKIGHAMHDLDPVFHAWCYSEAVAALSRSLGFRRPLPTQSMYIFKQPGIGGEVVPHQDSTFLYTSPPSVIGYWLALEDATKLNGCLWAIPGSHKAGVQRRFLRRPDDTTHFDGAAPTYSDADFVPLEVASGSLVLLHGALVHRSEENRSPRSRHAFTLHVLEGAPGIEYPATNWLQRPAPAVPLYDEPERAQECA</sequence>
<comment type="cofactor">
    <cofactor evidence="1">
        <name>Fe cation</name>
        <dbReference type="ChEBI" id="CHEBI:24875"/>
    </cofactor>
</comment>
<evidence type="ECO:0000313" key="4">
    <source>
        <dbReference type="EMBL" id="KAK2079265.1"/>
    </source>
</evidence>
<proteinExistence type="predicted"/>
<dbReference type="Gene3D" id="2.60.120.620">
    <property type="entry name" value="q2cbj1_9rhob like domain"/>
    <property type="match status" value="1"/>
</dbReference>
<dbReference type="Pfam" id="PF05721">
    <property type="entry name" value="PhyH"/>
    <property type="match status" value="1"/>
</dbReference>
<reference evidence="4" key="1">
    <citation type="submission" date="2021-01" db="EMBL/GenBank/DDBJ databases">
        <authorList>
            <person name="Eckstrom K.M.E."/>
        </authorList>
    </citation>
    <scope>NUCLEOTIDE SEQUENCE</scope>
    <source>
        <strain evidence="4">UVCC 0001</strain>
    </source>
</reference>
<dbReference type="PANTHER" id="PTHR20883">
    <property type="entry name" value="PHYTANOYL-COA DIOXYGENASE DOMAIN CONTAINING 1"/>
    <property type="match status" value="1"/>
</dbReference>
<keyword evidence="3" id="KW-0408">Iron</keyword>
<dbReference type="InterPro" id="IPR008775">
    <property type="entry name" value="Phytyl_CoA_dOase-like"/>
</dbReference>
<dbReference type="Proteomes" id="UP001255856">
    <property type="component" value="Unassembled WGS sequence"/>
</dbReference>
<dbReference type="GO" id="GO:0046872">
    <property type="term" value="F:metal ion binding"/>
    <property type="evidence" value="ECO:0007669"/>
    <property type="project" value="UniProtKB-KW"/>
</dbReference>
<comment type="caution">
    <text evidence="4">The sequence shown here is derived from an EMBL/GenBank/DDBJ whole genome shotgun (WGS) entry which is preliminary data.</text>
</comment>
<evidence type="ECO:0008006" key="6">
    <source>
        <dbReference type="Google" id="ProtNLM"/>
    </source>
</evidence>
<keyword evidence="5" id="KW-1185">Reference proteome</keyword>
<gene>
    <name evidence="4" type="ORF">QBZ16_002956</name>
</gene>
<organism evidence="4 5">
    <name type="scientific">Prototheca wickerhamii</name>
    <dbReference type="NCBI Taxonomy" id="3111"/>
    <lineage>
        <taxon>Eukaryota</taxon>
        <taxon>Viridiplantae</taxon>
        <taxon>Chlorophyta</taxon>
        <taxon>core chlorophytes</taxon>
        <taxon>Trebouxiophyceae</taxon>
        <taxon>Chlorellales</taxon>
        <taxon>Chlorellaceae</taxon>
        <taxon>Prototheca</taxon>
    </lineage>
</organism>
<name>A0AAD9IMC3_PROWI</name>
<evidence type="ECO:0000256" key="2">
    <source>
        <dbReference type="ARBA" id="ARBA00022723"/>
    </source>
</evidence>
<dbReference type="EMBL" id="JASFZW010000003">
    <property type="protein sequence ID" value="KAK2079265.1"/>
    <property type="molecule type" value="Genomic_DNA"/>
</dbReference>